<evidence type="ECO:0000313" key="1">
    <source>
        <dbReference type="EMBL" id="KAG2917082.1"/>
    </source>
</evidence>
<gene>
    <name evidence="1" type="ORF">PC117_g17554</name>
</gene>
<dbReference type="VEuPathDB" id="FungiDB:PC110_g15166"/>
<dbReference type="AlphaFoldDB" id="A0A8T1C8S9"/>
<proteinExistence type="predicted"/>
<protein>
    <submittedName>
        <fullName evidence="1">Uncharacterized protein</fullName>
    </submittedName>
</protein>
<accession>A0A8T1C8S9</accession>
<organism evidence="1 2">
    <name type="scientific">Phytophthora cactorum</name>
    <dbReference type="NCBI Taxonomy" id="29920"/>
    <lineage>
        <taxon>Eukaryota</taxon>
        <taxon>Sar</taxon>
        <taxon>Stramenopiles</taxon>
        <taxon>Oomycota</taxon>
        <taxon>Peronosporomycetes</taxon>
        <taxon>Peronosporales</taxon>
        <taxon>Peronosporaceae</taxon>
        <taxon>Phytophthora</taxon>
    </lineage>
</organism>
<comment type="caution">
    <text evidence="1">The sequence shown here is derived from an EMBL/GenBank/DDBJ whole genome shotgun (WGS) entry which is preliminary data.</text>
</comment>
<reference evidence="1" key="1">
    <citation type="submission" date="2018-10" db="EMBL/GenBank/DDBJ databases">
        <title>Effector identification in a new, highly contiguous assembly of the strawberry crown rot pathogen Phytophthora cactorum.</title>
        <authorList>
            <person name="Armitage A.D."/>
            <person name="Nellist C.F."/>
            <person name="Bates H."/>
            <person name="Vickerstaff R.J."/>
            <person name="Harrison R.J."/>
        </authorList>
    </citation>
    <scope>NUCLEOTIDE SEQUENCE</scope>
    <source>
        <strain evidence="1">4040</strain>
    </source>
</reference>
<name>A0A8T1C8S9_9STRA</name>
<dbReference type="Proteomes" id="UP000736787">
    <property type="component" value="Unassembled WGS sequence"/>
</dbReference>
<dbReference type="PANTHER" id="PTHR40866:SF1">
    <property type="entry name" value="BED-TYPE DOMAIN-CONTAINING PROTEIN"/>
    <property type="match status" value="1"/>
</dbReference>
<evidence type="ECO:0000313" key="2">
    <source>
        <dbReference type="Proteomes" id="UP000736787"/>
    </source>
</evidence>
<sequence length="420" mass="47849">MQVARFFFSPALDDQGEPNRLASLQDSHPAYENEMRDASAAAIGTPNPWVSQKATNWFAWMRWVVRCNLPFSFCEAEGARRFTNMPPISIDTLYGDVEKVVKTIEKDIDEEMPKAFGRFLDGWTHGTEQCSLASRLLTNHCHFSPWLRTWTDRTTHSALTAMSPRLNVNRRLARLMGVPLTGCANHRLNLAVREHLAPHEADLEKKLRTIKQAAKLRQKTSLQPVLRQDTSWSMTFLILSRYFRLYEHLSPDDDDEDLEDFTPSRSTHRSLRKLFEEIHHVGSISKILQTEGLTMLDTRNLLDGLLEVHPTFRSYLASDAHIVNSPKSESAIVKVLGGQVTRLTTAEMTAKQPFQRGTAAVMAPATEQEESSFTERILKRHKSDPAPSTYTLVTAIRQRRTWQSVNSPYWKVSTVDACLQ</sequence>
<dbReference type="PANTHER" id="PTHR40866">
    <property type="entry name" value="BED-TYPE DOMAIN-CONTAINING PROTEIN"/>
    <property type="match status" value="1"/>
</dbReference>
<dbReference type="EMBL" id="RCMK01000667">
    <property type="protein sequence ID" value="KAG2917082.1"/>
    <property type="molecule type" value="Genomic_DNA"/>
</dbReference>